<keyword evidence="4" id="KW-0067">ATP-binding</keyword>
<keyword evidence="4" id="KW-0547">Nucleotide-binding</keyword>
<dbReference type="SUPFAM" id="SSF52540">
    <property type="entry name" value="P-loop containing nucleoside triphosphate hydrolases"/>
    <property type="match status" value="2"/>
</dbReference>
<evidence type="ECO:0000259" key="3">
    <source>
        <dbReference type="PROSITE" id="PS51194"/>
    </source>
</evidence>
<dbReference type="GO" id="GO:0016787">
    <property type="term" value="F:hydrolase activity"/>
    <property type="evidence" value="ECO:0007669"/>
    <property type="project" value="UniProtKB-KW"/>
</dbReference>
<protein>
    <submittedName>
        <fullName evidence="4">Helicase of the snf2 rad54 family</fullName>
    </submittedName>
</protein>
<proteinExistence type="predicted"/>
<dbReference type="EMBL" id="BK032682">
    <property type="protein sequence ID" value="DAF54610.1"/>
    <property type="molecule type" value="Genomic_DNA"/>
</dbReference>
<dbReference type="PROSITE" id="PS51192">
    <property type="entry name" value="HELICASE_ATP_BIND_1"/>
    <property type="match status" value="1"/>
</dbReference>
<dbReference type="InterPro" id="IPR027417">
    <property type="entry name" value="P-loop_NTPase"/>
</dbReference>
<keyword evidence="1" id="KW-0378">Hydrolase</keyword>
<accession>A0A8S5SVN7</accession>
<dbReference type="GO" id="GO:0006281">
    <property type="term" value="P:DNA repair"/>
    <property type="evidence" value="ECO:0007669"/>
    <property type="project" value="TreeGrafter"/>
</dbReference>
<dbReference type="SMART" id="SM00487">
    <property type="entry name" value="DEXDc"/>
    <property type="match status" value="1"/>
</dbReference>
<dbReference type="InterPro" id="IPR038718">
    <property type="entry name" value="SNF2-like_sf"/>
</dbReference>
<sequence length="495" mass="57785">MISLEIPVEKIPYVRTIEGRKFKAGKWEFPDSALPKLQQYGLVSSDIKVEEKEIVQYELSPYLRKYQKEIVNTALNAGCYGIFADTGTGKTAISLEIAKHYGKTLVLCPLSVIETAWMDDCKQFYPDLKIVNCHGNTRKERLEALKTDSDIYVMNYDSFKILKKEVLSMDFQCVIVDESQVMKNMTSQITNYLLQLITVIPHRFVLSGTPTPNSNLEIFPQMKFVDAEVFGNNYFGFQARYFTQDLSDPHYWYQTDENKQAYYNRLRDKSVFLKKEDCVDLPPKVFEVKRFSLGKEQNKYYQDMLQNIKDNINEWSKFEFTAKLMKLREIVSGFVINKDGTITDFDTSKNKVLEDCFEEVGDKPVIIWCQFQHEIEQLAEKYNGVGLTSKTKNRDDVIRDFKNNRIKRLFTHPKLLGLGLTFVNCTYNIYYSMSFSYEEFKQSQDRIHRIGQENKCTYIILQGKGTIDEKIYNCLQRKGNAVDELYMEMGLKVEN</sequence>
<dbReference type="PANTHER" id="PTHR45766:SF6">
    <property type="entry name" value="SWI_SNF-RELATED MATRIX-ASSOCIATED ACTIN-DEPENDENT REGULATOR OF CHROMATIN SUBFAMILY A-LIKE PROTEIN 1"/>
    <property type="match status" value="1"/>
</dbReference>
<dbReference type="Pfam" id="PF00271">
    <property type="entry name" value="Helicase_C"/>
    <property type="match status" value="1"/>
</dbReference>
<evidence type="ECO:0000256" key="1">
    <source>
        <dbReference type="ARBA" id="ARBA00022801"/>
    </source>
</evidence>
<organism evidence="4">
    <name type="scientific">Siphoviridae sp. ctqPo10</name>
    <dbReference type="NCBI Taxonomy" id="2827948"/>
    <lineage>
        <taxon>Viruses</taxon>
        <taxon>Duplodnaviria</taxon>
        <taxon>Heunggongvirae</taxon>
        <taxon>Uroviricota</taxon>
        <taxon>Caudoviricetes</taxon>
    </lineage>
</organism>
<dbReference type="Gene3D" id="3.40.50.10810">
    <property type="entry name" value="Tandem AAA-ATPase domain"/>
    <property type="match status" value="1"/>
</dbReference>
<feature type="domain" description="Helicase ATP-binding" evidence="2">
    <location>
        <begin position="71"/>
        <end position="228"/>
    </location>
</feature>
<evidence type="ECO:0000313" key="4">
    <source>
        <dbReference type="EMBL" id="DAF54610.1"/>
    </source>
</evidence>
<evidence type="ECO:0000259" key="2">
    <source>
        <dbReference type="PROSITE" id="PS51192"/>
    </source>
</evidence>
<dbReference type="InterPro" id="IPR014001">
    <property type="entry name" value="Helicase_ATP-bd"/>
</dbReference>
<dbReference type="PROSITE" id="PS51194">
    <property type="entry name" value="HELICASE_CTER"/>
    <property type="match status" value="1"/>
</dbReference>
<dbReference type="GO" id="GO:0004386">
    <property type="term" value="F:helicase activity"/>
    <property type="evidence" value="ECO:0007669"/>
    <property type="project" value="UniProtKB-KW"/>
</dbReference>
<name>A0A8S5SVN7_9CAUD</name>
<dbReference type="Gene3D" id="3.40.50.300">
    <property type="entry name" value="P-loop containing nucleotide triphosphate hydrolases"/>
    <property type="match status" value="1"/>
</dbReference>
<dbReference type="InterPro" id="IPR001650">
    <property type="entry name" value="Helicase_C-like"/>
</dbReference>
<reference evidence="4" key="1">
    <citation type="journal article" date="2021" name="Proc. Natl. Acad. Sci. U.S.A.">
        <title>A Catalog of Tens of Thousands of Viruses from Human Metagenomes Reveals Hidden Associations with Chronic Diseases.</title>
        <authorList>
            <person name="Tisza M.J."/>
            <person name="Buck C.B."/>
        </authorList>
    </citation>
    <scope>NUCLEOTIDE SEQUENCE</scope>
    <source>
        <strain evidence="4">CtqPo10</strain>
    </source>
</reference>
<dbReference type="Pfam" id="PF00176">
    <property type="entry name" value="SNF2-rel_dom"/>
    <property type="match status" value="1"/>
</dbReference>
<dbReference type="GO" id="GO:0005524">
    <property type="term" value="F:ATP binding"/>
    <property type="evidence" value="ECO:0007669"/>
    <property type="project" value="InterPro"/>
</dbReference>
<dbReference type="PANTHER" id="PTHR45766">
    <property type="entry name" value="DNA ANNEALING HELICASE AND ENDONUCLEASE ZRANB3 FAMILY MEMBER"/>
    <property type="match status" value="1"/>
</dbReference>
<feature type="domain" description="Helicase C-terminal" evidence="3">
    <location>
        <begin position="352"/>
        <end position="490"/>
    </location>
</feature>
<keyword evidence="4" id="KW-0347">Helicase</keyword>
<dbReference type="InterPro" id="IPR000330">
    <property type="entry name" value="SNF2_N"/>
</dbReference>
<dbReference type="GO" id="GO:0031297">
    <property type="term" value="P:replication fork processing"/>
    <property type="evidence" value="ECO:0007669"/>
    <property type="project" value="TreeGrafter"/>
</dbReference>